<protein>
    <submittedName>
        <fullName evidence="2">Uncharacterized protein</fullName>
    </submittedName>
</protein>
<gene>
    <name evidence="2" type="ORF">U9M48_012447</name>
</gene>
<reference evidence="2 3" key="1">
    <citation type="submission" date="2024-02" db="EMBL/GenBank/DDBJ databases">
        <title>High-quality chromosome-scale genome assembly of Pensacola bahiagrass (Paspalum notatum Flugge var. saurae).</title>
        <authorList>
            <person name="Vega J.M."/>
            <person name="Podio M."/>
            <person name="Orjuela J."/>
            <person name="Siena L.A."/>
            <person name="Pessino S.C."/>
            <person name="Combes M.C."/>
            <person name="Mariac C."/>
            <person name="Albertini E."/>
            <person name="Pupilli F."/>
            <person name="Ortiz J.P.A."/>
            <person name="Leblanc O."/>
        </authorList>
    </citation>
    <scope>NUCLEOTIDE SEQUENCE [LARGE SCALE GENOMIC DNA]</scope>
    <source>
        <strain evidence="2">R1</strain>
        <tissue evidence="2">Leaf</tissue>
    </source>
</reference>
<feature type="compositionally biased region" description="Basic residues" evidence="1">
    <location>
        <begin position="1"/>
        <end position="10"/>
    </location>
</feature>
<sequence length="99" mass="12129">MAPAERKRRGGGSTGKEEAREGSGCWLTLAERKRRGWVPMMRRRRKRRSMVRRQALAERKRRGWVPMMRRRRRHWPMVRRQSNEAEQFRANQRVQDEKE</sequence>
<evidence type="ECO:0000313" key="3">
    <source>
        <dbReference type="Proteomes" id="UP001341281"/>
    </source>
</evidence>
<organism evidence="2 3">
    <name type="scientific">Paspalum notatum var. saurae</name>
    <dbReference type="NCBI Taxonomy" id="547442"/>
    <lineage>
        <taxon>Eukaryota</taxon>
        <taxon>Viridiplantae</taxon>
        <taxon>Streptophyta</taxon>
        <taxon>Embryophyta</taxon>
        <taxon>Tracheophyta</taxon>
        <taxon>Spermatophyta</taxon>
        <taxon>Magnoliopsida</taxon>
        <taxon>Liliopsida</taxon>
        <taxon>Poales</taxon>
        <taxon>Poaceae</taxon>
        <taxon>PACMAD clade</taxon>
        <taxon>Panicoideae</taxon>
        <taxon>Andropogonodae</taxon>
        <taxon>Paspaleae</taxon>
        <taxon>Paspalinae</taxon>
        <taxon>Paspalum</taxon>
    </lineage>
</organism>
<accession>A0AAQ3SYD8</accession>
<dbReference type="EMBL" id="CP144747">
    <property type="protein sequence ID" value="WVZ62737.1"/>
    <property type="molecule type" value="Genomic_DNA"/>
</dbReference>
<keyword evidence="3" id="KW-1185">Reference proteome</keyword>
<dbReference type="AlphaFoldDB" id="A0AAQ3SYD8"/>
<proteinExistence type="predicted"/>
<evidence type="ECO:0000313" key="2">
    <source>
        <dbReference type="EMBL" id="WVZ62737.1"/>
    </source>
</evidence>
<evidence type="ECO:0000256" key="1">
    <source>
        <dbReference type="SAM" id="MobiDB-lite"/>
    </source>
</evidence>
<name>A0AAQ3SYD8_PASNO</name>
<dbReference type="Proteomes" id="UP001341281">
    <property type="component" value="Chromosome 03"/>
</dbReference>
<feature type="region of interest" description="Disordered" evidence="1">
    <location>
        <begin position="1"/>
        <end position="23"/>
    </location>
</feature>
<feature type="region of interest" description="Disordered" evidence="1">
    <location>
        <begin position="75"/>
        <end position="99"/>
    </location>
</feature>